<proteinExistence type="predicted"/>
<evidence type="ECO:0000256" key="1">
    <source>
        <dbReference type="SAM" id="MobiDB-lite"/>
    </source>
</evidence>
<organism evidence="3 4">
    <name type="scientific">Daphnia magna</name>
    <dbReference type="NCBI Taxonomy" id="35525"/>
    <lineage>
        <taxon>Eukaryota</taxon>
        <taxon>Metazoa</taxon>
        <taxon>Ecdysozoa</taxon>
        <taxon>Arthropoda</taxon>
        <taxon>Crustacea</taxon>
        <taxon>Branchiopoda</taxon>
        <taxon>Diplostraca</taxon>
        <taxon>Cladocera</taxon>
        <taxon>Anomopoda</taxon>
        <taxon>Daphniidae</taxon>
        <taxon>Daphnia</taxon>
    </lineage>
</organism>
<accession>A0A164MVC7</accession>
<dbReference type="AlphaFoldDB" id="A0A164MVC7"/>
<dbReference type="OrthoDB" id="6379939at2759"/>
<gene>
    <name evidence="3" type="ORF">APZ42_031400</name>
</gene>
<comment type="caution">
    <text evidence="3">The sequence shown here is derived from an EMBL/GenBank/DDBJ whole genome shotgun (WGS) entry which is preliminary data.</text>
</comment>
<feature type="chain" id="PRO_5007851846" evidence="2">
    <location>
        <begin position="26"/>
        <end position="804"/>
    </location>
</feature>
<feature type="compositionally biased region" description="Basic residues" evidence="1">
    <location>
        <begin position="249"/>
        <end position="259"/>
    </location>
</feature>
<feature type="region of interest" description="Disordered" evidence="1">
    <location>
        <begin position="239"/>
        <end position="291"/>
    </location>
</feature>
<keyword evidence="4" id="KW-1185">Reference proteome</keyword>
<keyword evidence="2" id="KW-0732">Signal</keyword>
<evidence type="ECO:0000313" key="3">
    <source>
        <dbReference type="EMBL" id="KZS05399.1"/>
    </source>
</evidence>
<evidence type="ECO:0000256" key="2">
    <source>
        <dbReference type="SAM" id="SignalP"/>
    </source>
</evidence>
<dbReference type="Proteomes" id="UP000076858">
    <property type="component" value="Unassembled WGS sequence"/>
</dbReference>
<name>A0A164MVC7_9CRUS</name>
<dbReference type="EMBL" id="LRGB01002937">
    <property type="protein sequence ID" value="KZS05399.1"/>
    <property type="molecule type" value="Genomic_DNA"/>
</dbReference>
<protein>
    <submittedName>
        <fullName evidence="3">Uncharacterized protein</fullName>
    </submittedName>
</protein>
<reference evidence="3 4" key="1">
    <citation type="submission" date="2016-03" db="EMBL/GenBank/DDBJ databases">
        <title>EvidentialGene: Evidence-directed Construction of Genes on Genomes.</title>
        <authorList>
            <person name="Gilbert D.G."/>
            <person name="Choi J.-H."/>
            <person name="Mockaitis K."/>
            <person name="Colbourne J."/>
            <person name="Pfrender M."/>
        </authorList>
    </citation>
    <scope>NUCLEOTIDE SEQUENCE [LARGE SCALE GENOMIC DNA]</scope>
    <source>
        <strain evidence="3 4">Xinb3</strain>
        <tissue evidence="3">Complete organism</tissue>
    </source>
</reference>
<sequence length="804" mass="92345">MNFHLMTTFLNLVTLLFKMVAQSSGNNSATEPIMSFSSHPPVPMTALVFLNNILASTEVFSNPKNLIDILPSPITLSTAIDPRVNQLARIIADYSAILQARQHHAVLLADDRPFLAPLPQIIRFPAVHRTVSENFISKLNATMSACARALSTHLIEAKELALGKIFTQIEDILAVWTPSQDQIQAIIEYKNIRLRCLTVHKQDGSLLDFYQPLGSRNCSPPRPAQPVTTIFVNGASQAKTMDTPVLNKRPTRKSSRKKTVPPQPVNKHPVTGTRPGSRPMNQPSTGTSLDQLFPKNEARRHHHRLFHHYPHPMKTHSHGVSIKQGFLLGLSFIPWYPFDQDKLNMDLLNFKRLINLRLFWQIKNTVKAPRSAVSDYLKSSWTPDGPLTADTPIWKDYFERCKFVSRRFNNVLPNLLQDWKLFTHDPRWFVLKADKGGKTIIWSRKNYSSEALRQLEDVATYLPLSRIAAEDKMADLKKTKLHLIQCLLKSTCITASEYSRLRNEESKIPCIYFLPKIHKEKRLDTGTFPGRSIMAAIGSLFKSLDIYLATLTSPWTDMTSPVSQPRRRRKVQLQPKEEMINDILLHLSTANGILRRQYDCDGRREEIPAEVGSPRNLTSRQSGFDYSANKEIPFNYGRNRGRSRYYYDNRIFHGHSGGFPHRDFRERSPLRRFGYIEPTPVPYRYNDRREAYNSPHDEDDFRGYDFDGYYAQNHIDKDKKDKSRGIIDVRGVNEVKCGSGQESKTNFNWWVDNLEMVNRKEFFPQKTDIEIWSDASLSDWGAVCDSVTTRGPWTVVFNLHINHQ</sequence>
<feature type="compositionally biased region" description="Polar residues" evidence="1">
    <location>
        <begin position="279"/>
        <end position="290"/>
    </location>
</feature>
<evidence type="ECO:0000313" key="4">
    <source>
        <dbReference type="Proteomes" id="UP000076858"/>
    </source>
</evidence>
<feature type="signal peptide" evidence="2">
    <location>
        <begin position="1"/>
        <end position="25"/>
    </location>
</feature>